<name>A0A166MKN4_EXIGL</name>
<evidence type="ECO:0000313" key="2">
    <source>
        <dbReference type="EMBL" id="KZV78141.1"/>
    </source>
</evidence>
<evidence type="ECO:0000313" key="3">
    <source>
        <dbReference type="Proteomes" id="UP000077266"/>
    </source>
</evidence>
<dbReference type="AlphaFoldDB" id="A0A166MKN4"/>
<reference evidence="2 3" key="1">
    <citation type="journal article" date="2016" name="Mol. Biol. Evol.">
        <title>Comparative Genomics of Early-Diverging Mushroom-Forming Fungi Provides Insights into the Origins of Lignocellulose Decay Capabilities.</title>
        <authorList>
            <person name="Nagy L.G."/>
            <person name="Riley R."/>
            <person name="Tritt A."/>
            <person name="Adam C."/>
            <person name="Daum C."/>
            <person name="Floudas D."/>
            <person name="Sun H."/>
            <person name="Yadav J.S."/>
            <person name="Pangilinan J."/>
            <person name="Larsson K.H."/>
            <person name="Matsuura K."/>
            <person name="Barry K."/>
            <person name="Labutti K."/>
            <person name="Kuo R."/>
            <person name="Ohm R.A."/>
            <person name="Bhattacharya S.S."/>
            <person name="Shirouzu T."/>
            <person name="Yoshinaga Y."/>
            <person name="Martin F.M."/>
            <person name="Grigoriev I.V."/>
            <person name="Hibbett D.S."/>
        </authorList>
    </citation>
    <scope>NUCLEOTIDE SEQUENCE [LARGE SCALE GENOMIC DNA]</scope>
    <source>
        <strain evidence="2 3">HHB12029</strain>
    </source>
</reference>
<sequence>MSVDVSAPDIAQAYEHVRAKQLDSSRCLHRLMKRRRVLVSALVVPLVPPLHRPRSTPSTNASSYATARSQRPLSIRDVQRLLPRHDVQHLERVLTRQDRFSRAARSLNAILTAQTETEQDLGYNLGAPASAERARRTLFKNSTTVSNLEAALFVFVPADRRL</sequence>
<protein>
    <submittedName>
        <fullName evidence="2">Uncharacterized protein</fullName>
    </submittedName>
</protein>
<evidence type="ECO:0000256" key="1">
    <source>
        <dbReference type="SAM" id="MobiDB-lite"/>
    </source>
</evidence>
<feature type="compositionally biased region" description="Polar residues" evidence="1">
    <location>
        <begin position="55"/>
        <end position="70"/>
    </location>
</feature>
<dbReference type="InParanoid" id="A0A166MKN4"/>
<accession>A0A166MKN4</accession>
<gene>
    <name evidence="2" type="ORF">EXIGLDRAFT_847784</name>
</gene>
<proteinExistence type="predicted"/>
<keyword evidence="3" id="KW-1185">Reference proteome</keyword>
<organism evidence="2 3">
    <name type="scientific">Exidia glandulosa HHB12029</name>
    <dbReference type="NCBI Taxonomy" id="1314781"/>
    <lineage>
        <taxon>Eukaryota</taxon>
        <taxon>Fungi</taxon>
        <taxon>Dikarya</taxon>
        <taxon>Basidiomycota</taxon>
        <taxon>Agaricomycotina</taxon>
        <taxon>Agaricomycetes</taxon>
        <taxon>Auriculariales</taxon>
        <taxon>Exidiaceae</taxon>
        <taxon>Exidia</taxon>
    </lineage>
</organism>
<dbReference type="Proteomes" id="UP000077266">
    <property type="component" value="Unassembled WGS sequence"/>
</dbReference>
<feature type="region of interest" description="Disordered" evidence="1">
    <location>
        <begin position="49"/>
        <end position="70"/>
    </location>
</feature>
<dbReference type="EMBL" id="KV427092">
    <property type="protein sequence ID" value="KZV78141.1"/>
    <property type="molecule type" value="Genomic_DNA"/>
</dbReference>